<dbReference type="Proteomes" id="UP000178869">
    <property type="component" value="Unassembled WGS sequence"/>
</dbReference>
<sequence>MSAAVKAFIAANAAGDEELKRDIQAERSRIEQQLQIAQGYRNTLEVTERDLDEFMRRVEWVMEHPNCLGFSSWISHQW</sequence>
<reference evidence="1 2" key="1">
    <citation type="journal article" date="2016" name="Nat. Commun.">
        <title>Thousands of microbial genomes shed light on interconnected biogeochemical processes in an aquifer system.</title>
        <authorList>
            <person name="Anantharaman K."/>
            <person name="Brown C.T."/>
            <person name="Hug L.A."/>
            <person name="Sharon I."/>
            <person name="Castelle C.J."/>
            <person name="Probst A.J."/>
            <person name="Thomas B.C."/>
            <person name="Singh A."/>
            <person name="Wilkins M.J."/>
            <person name="Karaoz U."/>
            <person name="Brodie E.L."/>
            <person name="Williams K.H."/>
            <person name="Hubbard S.S."/>
            <person name="Banfield J.F."/>
        </authorList>
    </citation>
    <scope>NUCLEOTIDE SEQUENCE [LARGE SCALE GENOMIC DNA]</scope>
</reference>
<dbReference type="AlphaFoldDB" id="A0A1G2PEC8"/>
<organism evidence="1 2">
    <name type="scientific">Candidatus Terrybacteria bacterium RIFCSPHIGHO2_01_FULL_43_35</name>
    <dbReference type="NCBI Taxonomy" id="1802361"/>
    <lineage>
        <taxon>Bacteria</taxon>
        <taxon>Candidatus Terryibacteriota</taxon>
    </lineage>
</organism>
<name>A0A1G2PEC8_9BACT</name>
<dbReference type="EMBL" id="MHSR01000013">
    <property type="protein sequence ID" value="OHA46695.1"/>
    <property type="molecule type" value="Genomic_DNA"/>
</dbReference>
<proteinExistence type="predicted"/>
<comment type="caution">
    <text evidence="1">The sequence shown here is derived from an EMBL/GenBank/DDBJ whole genome shotgun (WGS) entry which is preliminary data.</text>
</comment>
<evidence type="ECO:0000313" key="1">
    <source>
        <dbReference type="EMBL" id="OHA46695.1"/>
    </source>
</evidence>
<gene>
    <name evidence="1" type="ORF">A2828_02210</name>
</gene>
<accession>A0A1G2PEC8</accession>
<evidence type="ECO:0000313" key="2">
    <source>
        <dbReference type="Proteomes" id="UP000178869"/>
    </source>
</evidence>
<protein>
    <submittedName>
        <fullName evidence="1">Uncharacterized protein</fullName>
    </submittedName>
</protein>